<evidence type="ECO:0000313" key="3">
    <source>
        <dbReference type="EMBL" id="NVO84495.1"/>
    </source>
</evidence>
<dbReference type="InterPro" id="IPR002104">
    <property type="entry name" value="Integrase_catalytic"/>
</dbReference>
<dbReference type="InterPro" id="IPR011010">
    <property type="entry name" value="DNA_brk_join_enz"/>
</dbReference>
<dbReference type="SUPFAM" id="SSF56349">
    <property type="entry name" value="DNA breaking-rejoining enzymes"/>
    <property type="match status" value="1"/>
</dbReference>
<organism evidence="3 4">
    <name type="scientific">Hymenobacter terrestris</name>
    <dbReference type="NCBI Taxonomy" id="2748310"/>
    <lineage>
        <taxon>Bacteria</taxon>
        <taxon>Pseudomonadati</taxon>
        <taxon>Bacteroidota</taxon>
        <taxon>Cytophagia</taxon>
        <taxon>Cytophagales</taxon>
        <taxon>Hymenobacteraceae</taxon>
        <taxon>Hymenobacter</taxon>
    </lineage>
</organism>
<dbReference type="InterPro" id="IPR050090">
    <property type="entry name" value="Tyrosine_recombinase_XerCD"/>
</dbReference>
<comment type="caution">
    <text evidence="3">The sequence shown here is derived from an EMBL/GenBank/DDBJ whole genome shotgun (WGS) entry which is preliminary data.</text>
</comment>
<dbReference type="CDD" id="cd01185">
    <property type="entry name" value="INTN1_C_like"/>
    <property type="match status" value="1"/>
</dbReference>
<feature type="domain" description="Tyr recombinase" evidence="2">
    <location>
        <begin position="214"/>
        <end position="406"/>
    </location>
</feature>
<name>A0ABX2Q2F6_9BACT</name>
<dbReference type="PROSITE" id="PS51898">
    <property type="entry name" value="TYR_RECOMBINASE"/>
    <property type="match status" value="1"/>
</dbReference>
<protein>
    <submittedName>
        <fullName evidence="3">Tyrosine-type recombinase/integrase</fullName>
    </submittedName>
</protein>
<dbReference type="Pfam" id="PF17293">
    <property type="entry name" value="Arm-DNA-bind_5"/>
    <property type="match status" value="1"/>
</dbReference>
<dbReference type="PANTHER" id="PTHR30349">
    <property type="entry name" value="PHAGE INTEGRASE-RELATED"/>
    <property type="match status" value="1"/>
</dbReference>
<dbReference type="InterPro" id="IPR035386">
    <property type="entry name" value="Arm-DNA-bind_5"/>
</dbReference>
<dbReference type="Proteomes" id="UP000626554">
    <property type="component" value="Unassembled WGS sequence"/>
</dbReference>
<keyword evidence="1" id="KW-0233">DNA recombination</keyword>
<evidence type="ECO:0000313" key="4">
    <source>
        <dbReference type="Proteomes" id="UP000626554"/>
    </source>
</evidence>
<dbReference type="RefSeq" id="WP_176899052.1">
    <property type="nucleotide sequence ID" value="NZ_JABKAV010000012.1"/>
</dbReference>
<keyword evidence="4" id="KW-1185">Reference proteome</keyword>
<sequence length="431" mass="49162">MTIQFQHRTENINEEGSAVVYLVAHFNQKRLRMSTGEKCLPAQWDDRRQQFRRSYPGYQEANELLAALAARLTEAHRRQRAEGGTPTPASLKAALAPAAAPIVREHNLVMLMSDFREVLRGRGYMRDTLRHYLVVGNWLRDFEQHRRRPLLAESYSLVEHDALLHYLTLTRELAPNSVYTLVKNLKALFNYLQQERGYELALKVASLKATSVDVEKVYLTAGELEQLRTAVLPSTLVPVRDVFLFCCYTGLRYSDVRQLHQGNVAGWDGGQVLRLTQSKTRRPVSIYLTEPARLIIDKYAGERAMLLPVYQNQVMNRYLKRICRLAGVTASVEVAEVRAGRLVKQQRSKFELVTMHTARHTFATQSLLRGMPVEILQKVLGHANIKTTLIYAKIVEDFQHLTMRRIWEGEETKDTSASLDSQVCAVEPSAA</sequence>
<proteinExistence type="predicted"/>
<dbReference type="PANTHER" id="PTHR30349:SF64">
    <property type="entry name" value="PROPHAGE INTEGRASE INTD-RELATED"/>
    <property type="match status" value="1"/>
</dbReference>
<gene>
    <name evidence="3" type="ORF">HW556_06345</name>
</gene>
<dbReference type="Pfam" id="PF00589">
    <property type="entry name" value="Phage_integrase"/>
    <property type="match status" value="1"/>
</dbReference>
<evidence type="ECO:0000256" key="1">
    <source>
        <dbReference type="ARBA" id="ARBA00023172"/>
    </source>
</evidence>
<evidence type="ECO:0000259" key="2">
    <source>
        <dbReference type="PROSITE" id="PS51898"/>
    </source>
</evidence>
<reference evidence="3 4" key="1">
    <citation type="submission" date="2020-05" db="EMBL/GenBank/DDBJ databases">
        <title>Hymenobacter terrestris sp. nov. and Hymenobacter lapidiphilus sp. nov., isolated from regoliths in Antarctica.</title>
        <authorList>
            <person name="Sedlacek I."/>
            <person name="Pantucek R."/>
            <person name="Zeman M."/>
            <person name="Holochova P."/>
            <person name="Kralova S."/>
            <person name="Stankova E."/>
            <person name="Sedo O."/>
            <person name="Micenkova L."/>
            <person name="Svec P."/>
            <person name="Gupta V."/>
            <person name="Sood U."/>
            <person name="Korpole U.S."/>
            <person name="Lal R."/>
        </authorList>
    </citation>
    <scope>NUCLEOTIDE SEQUENCE [LARGE SCALE GENOMIC DNA]</scope>
    <source>
        <strain evidence="3 4">P5252</strain>
    </source>
</reference>
<accession>A0ABX2Q2F6</accession>
<dbReference type="Gene3D" id="1.10.443.10">
    <property type="entry name" value="Intergrase catalytic core"/>
    <property type="match status" value="1"/>
</dbReference>
<dbReference type="InterPro" id="IPR013762">
    <property type="entry name" value="Integrase-like_cat_sf"/>
</dbReference>
<dbReference type="EMBL" id="JABKAV010000012">
    <property type="protein sequence ID" value="NVO84495.1"/>
    <property type="molecule type" value="Genomic_DNA"/>
</dbReference>